<protein>
    <submittedName>
        <fullName evidence="2">Uncharacterized protein</fullName>
    </submittedName>
</protein>
<evidence type="ECO:0000313" key="2">
    <source>
        <dbReference type="EMBL" id="MFD1778844.1"/>
    </source>
</evidence>
<dbReference type="EMBL" id="JBHUEK010000010">
    <property type="protein sequence ID" value="MFD1778844.1"/>
    <property type="molecule type" value="Genomic_DNA"/>
</dbReference>
<accession>A0ABW4MLF3</accession>
<keyword evidence="1" id="KW-0812">Transmembrane</keyword>
<dbReference type="Proteomes" id="UP001597227">
    <property type="component" value="Unassembled WGS sequence"/>
</dbReference>
<comment type="caution">
    <text evidence="2">The sequence shown here is derived from an EMBL/GenBank/DDBJ whole genome shotgun (WGS) entry which is preliminary data.</text>
</comment>
<evidence type="ECO:0000256" key="1">
    <source>
        <dbReference type="SAM" id="Phobius"/>
    </source>
</evidence>
<gene>
    <name evidence="2" type="ORF">ACFSFW_09205</name>
</gene>
<proteinExistence type="predicted"/>
<organism evidence="2 3">
    <name type="scientific">Fredinandcohnia salidurans</name>
    <dbReference type="NCBI Taxonomy" id="2595041"/>
    <lineage>
        <taxon>Bacteria</taxon>
        <taxon>Bacillati</taxon>
        <taxon>Bacillota</taxon>
        <taxon>Bacilli</taxon>
        <taxon>Bacillales</taxon>
        <taxon>Bacillaceae</taxon>
        <taxon>Fredinandcohnia</taxon>
    </lineage>
</organism>
<sequence>MIFDFLQAVGMFLSLAMCLFLFSFVYIEGLRISNNEGRIEASTFITFVSSIIMAFVFSFFASSFY</sequence>
<name>A0ABW4MLF3_9BACI</name>
<evidence type="ECO:0000313" key="3">
    <source>
        <dbReference type="Proteomes" id="UP001597227"/>
    </source>
</evidence>
<feature type="transmembrane region" description="Helical" evidence="1">
    <location>
        <begin position="6"/>
        <end position="27"/>
    </location>
</feature>
<keyword evidence="1" id="KW-0472">Membrane</keyword>
<dbReference type="RefSeq" id="WP_099361783.1">
    <property type="nucleotide sequence ID" value="NZ_JBHUEK010000010.1"/>
</dbReference>
<reference evidence="3" key="1">
    <citation type="journal article" date="2019" name="Int. J. Syst. Evol. Microbiol.">
        <title>The Global Catalogue of Microorganisms (GCM) 10K type strain sequencing project: providing services to taxonomists for standard genome sequencing and annotation.</title>
        <authorList>
            <consortium name="The Broad Institute Genomics Platform"/>
            <consortium name="The Broad Institute Genome Sequencing Center for Infectious Disease"/>
            <person name="Wu L."/>
            <person name="Ma J."/>
        </authorList>
    </citation>
    <scope>NUCLEOTIDE SEQUENCE [LARGE SCALE GENOMIC DNA]</scope>
    <source>
        <strain evidence="3">CCUG 15531</strain>
    </source>
</reference>
<feature type="transmembrane region" description="Helical" evidence="1">
    <location>
        <begin position="39"/>
        <end position="61"/>
    </location>
</feature>
<keyword evidence="3" id="KW-1185">Reference proteome</keyword>
<keyword evidence="1" id="KW-1133">Transmembrane helix</keyword>